<dbReference type="EMBL" id="LRRQ01000027">
    <property type="protein sequence ID" value="OAM91454.1"/>
    <property type="molecule type" value="Genomic_DNA"/>
</dbReference>
<dbReference type="PANTHER" id="PTHR34390:SF2">
    <property type="entry name" value="SUCCINATE TRANSPORTER SUBUNIT YJJP-RELATED"/>
    <property type="match status" value="1"/>
</dbReference>
<dbReference type="STRING" id="1184151.AW736_03075"/>
<dbReference type="PANTHER" id="PTHR34390">
    <property type="entry name" value="UPF0442 PROTEIN YJJB-RELATED"/>
    <property type="match status" value="1"/>
</dbReference>
<keyword evidence="4 7" id="KW-1133">Transmembrane helix</keyword>
<dbReference type="InterPro" id="IPR050539">
    <property type="entry name" value="ThrE_Dicarb/AminoAcid_Exp"/>
</dbReference>
<feature type="transmembrane region" description="Helical" evidence="7">
    <location>
        <begin position="206"/>
        <end position="229"/>
    </location>
</feature>
<protein>
    <recommendedName>
        <fullName evidence="8">Threonine/serine exporter-like N-terminal domain-containing protein</fullName>
    </recommendedName>
</protein>
<dbReference type="Proteomes" id="UP000078486">
    <property type="component" value="Unassembled WGS sequence"/>
</dbReference>
<feature type="transmembrane region" description="Helical" evidence="7">
    <location>
        <begin position="126"/>
        <end position="147"/>
    </location>
</feature>
<evidence type="ECO:0000256" key="1">
    <source>
        <dbReference type="ARBA" id="ARBA00004651"/>
    </source>
</evidence>
<evidence type="ECO:0000259" key="8">
    <source>
        <dbReference type="Pfam" id="PF06738"/>
    </source>
</evidence>
<proteinExistence type="inferred from homology"/>
<dbReference type="Pfam" id="PF06738">
    <property type="entry name" value="ThrE"/>
    <property type="match status" value="1"/>
</dbReference>
<dbReference type="InterPro" id="IPR010619">
    <property type="entry name" value="ThrE-like_N"/>
</dbReference>
<evidence type="ECO:0000256" key="3">
    <source>
        <dbReference type="ARBA" id="ARBA00022692"/>
    </source>
</evidence>
<feature type="transmembrane region" description="Helical" evidence="7">
    <location>
        <begin position="153"/>
        <end position="171"/>
    </location>
</feature>
<reference evidence="9 10" key="1">
    <citation type="submission" date="2016-01" db="EMBL/GenBank/DDBJ databases">
        <title>High potential of lignocellulose degradation of a new Verrucomicrobia species.</title>
        <authorList>
            <person name="Wang Y."/>
            <person name="Shi Y."/>
            <person name="Qiu Z."/>
            <person name="Liu S."/>
            <person name="Yang H."/>
        </authorList>
    </citation>
    <scope>NUCLEOTIDE SEQUENCE [LARGE SCALE GENOMIC DNA]</scope>
    <source>
        <strain evidence="9 10">TSB47</strain>
    </source>
</reference>
<name>A0A178INJ3_9BACT</name>
<organism evidence="9 10">
    <name type="scientific">Termitidicoccus mucosus</name>
    <dbReference type="NCBI Taxonomy" id="1184151"/>
    <lineage>
        <taxon>Bacteria</taxon>
        <taxon>Pseudomonadati</taxon>
        <taxon>Verrucomicrobiota</taxon>
        <taxon>Opitutia</taxon>
        <taxon>Opitutales</taxon>
        <taxon>Opitutaceae</taxon>
        <taxon>Termitidicoccus</taxon>
    </lineage>
</organism>
<evidence type="ECO:0000313" key="9">
    <source>
        <dbReference type="EMBL" id="OAM91454.1"/>
    </source>
</evidence>
<gene>
    <name evidence="9" type="ORF">AW736_03075</name>
</gene>
<feature type="transmembrane region" description="Helical" evidence="7">
    <location>
        <begin position="178"/>
        <end position="200"/>
    </location>
</feature>
<evidence type="ECO:0000313" key="10">
    <source>
        <dbReference type="Proteomes" id="UP000078486"/>
    </source>
</evidence>
<feature type="transmembrane region" description="Helical" evidence="7">
    <location>
        <begin position="241"/>
        <end position="263"/>
    </location>
</feature>
<keyword evidence="3 7" id="KW-0812">Transmembrane</keyword>
<keyword evidence="2" id="KW-1003">Cell membrane</keyword>
<dbReference type="GO" id="GO:0015744">
    <property type="term" value="P:succinate transport"/>
    <property type="evidence" value="ECO:0007669"/>
    <property type="project" value="TreeGrafter"/>
</dbReference>
<comment type="subcellular location">
    <subcellularLocation>
        <location evidence="1">Cell membrane</location>
        <topology evidence="1">Multi-pass membrane protein</topology>
    </subcellularLocation>
</comment>
<dbReference type="OrthoDB" id="9813917at2"/>
<comment type="caution">
    <text evidence="9">The sequence shown here is derived from an EMBL/GenBank/DDBJ whole genome shotgun (WGS) entry which is preliminary data.</text>
</comment>
<dbReference type="GO" id="GO:0022857">
    <property type="term" value="F:transmembrane transporter activity"/>
    <property type="evidence" value="ECO:0007669"/>
    <property type="project" value="InterPro"/>
</dbReference>
<evidence type="ECO:0000256" key="2">
    <source>
        <dbReference type="ARBA" id="ARBA00022475"/>
    </source>
</evidence>
<keyword evidence="5 7" id="KW-0472">Membrane</keyword>
<keyword evidence="10" id="KW-1185">Reference proteome</keyword>
<evidence type="ECO:0000256" key="5">
    <source>
        <dbReference type="ARBA" id="ARBA00023136"/>
    </source>
</evidence>
<evidence type="ECO:0000256" key="7">
    <source>
        <dbReference type="SAM" id="Phobius"/>
    </source>
</evidence>
<dbReference type="AlphaFoldDB" id="A0A178INJ3"/>
<evidence type="ECO:0000256" key="6">
    <source>
        <dbReference type="ARBA" id="ARBA00034125"/>
    </source>
</evidence>
<evidence type="ECO:0000256" key="4">
    <source>
        <dbReference type="ARBA" id="ARBA00022989"/>
    </source>
</evidence>
<accession>A0A178INJ3</accession>
<sequence length="266" mass="28779">MPEHVTPVSRENVSVEQFADMALDVGVFLLASGAHCGRVFSNLKRLADRWGFPIHINPAFTGLTITVRDREQPERTVTRYHDAPPHNVHLAILTLFSRLSWRVLEERLPFSDVKRQIEAIKAKAGYNYWLVALAVGIACGSLCMLSGGDCRNALCAFTAAFAGAVLRVAVLRLRFNPMISFVAASFVTTVIAGADTIWHFGASPEATLATAVLYLVPGVPLINSVIDLIEGYLASALSRGLYAAFILLCIAAGMTFGITLLGIGNF</sequence>
<dbReference type="GO" id="GO:0005886">
    <property type="term" value="C:plasma membrane"/>
    <property type="evidence" value="ECO:0007669"/>
    <property type="project" value="UniProtKB-SubCell"/>
</dbReference>
<feature type="domain" description="Threonine/serine exporter-like N-terminal" evidence="8">
    <location>
        <begin position="21"/>
        <end position="260"/>
    </location>
</feature>
<comment type="similarity">
    <text evidence="6">Belongs to the ThrE exporter (TC 2.A.79) family.</text>
</comment>